<protein>
    <submittedName>
        <fullName evidence="2">Uncharacterized protein</fullName>
    </submittedName>
</protein>
<evidence type="ECO:0000256" key="1">
    <source>
        <dbReference type="SAM" id="Phobius"/>
    </source>
</evidence>
<feature type="transmembrane region" description="Helical" evidence="1">
    <location>
        <begin position="5"/>
        <end position="22"/>
    </location>
</feature>
<name>A0A135ZZQ6_9ALTE</name>
<sequence length="293" mass="32269">MPRIVFGLFAPFIITVVVWFIGSPPALSLLWDTADAVVVGHETYEAETGYGLFPFNVPLVKVASSGQTLRMNLPDVPTMDELKIAWPLGKLVSVKLNPLSTAAFAVDDPRRSYIAPITVLVIAFVVMGLTLASYFIALDTISLACGAFGLIFISLPLVVMGVRWQIGNPPPTAHFFWPTEMAQIVSQEIISKRIGNGTIRHTPIIKVKREHFIEQFEVAGYLGGFRNDAEQVLARGGVGTIMEVNISPAGIPFEARWNIQQILTVIFTLLLPIFLIIGLLCLRIAWPSKRQRS</sequence>
<keyword evidence="1" id="KW-0812">Transmembrane</keyword>
<proteinExistence type="predicted"/>
<dbReference type="RefSeq" id="WP_068377216.1">
    <property type="nucleotide sequence ID" value="NZ_LSNE01000006.1"/>
</dbReference>
<feature type="transmembrane region" description="Helical" evidence="1">
    <location>
        <begin position="143"/>
        <end position="166"/>
    </location>
</feature>
<dbReference type="AlphaFoldDB" id="A0A135ZZQ6"/>
<dbReference type="Proteomes" id="UP000070299">
    <property type="component" value="Unassembled WGS sequence"/>
</dbReference>
<keyword evidence="3" id="KW-1185">Reference proteome</keyword>
<dbReference type="EMBL" id="LSNE01000006">
    <property type="protein sequence ID" value="KXI28423.1"/>
    <property type="molecule type" value="Genomic_DNA"/>
</dbReference>
<feature type="transmembrane region" description="Helical" evidence="1">
    <location>
        <begin position="262"/>
        <end position="286"/>
    </location>
</feature>
<organism evidence="2 3">
    <name type="scientific">Paraglaciecola hydrolytica</name>
    <dbReference type="NCBI Taxonomy" id="1799789"/>
    <lineage>
        <taxon>Bacteria</taxon>
        <taxon>Pseudomonadati</taxon>
        <taxon>Pseudomonadota</taxon>
        <taxon>Gammaproteobacteria</taxon>
        <taxon>Alteromonadales</taxon>
        <taxon>Alteromonadaceae</taxon>
        <taxon>Paraglaciecola</taxon>
    </lineage>
</organism>
<keyword evidence="1" id="KW-1133">Transmembrane helix</keyword>
<keyword evidence="1" id="KW-0472">Membrane</keyword>
<accession>A0A135ZZQ6</accession>
<comment type="caution">
    <text evidence="2">The sequence shown here is derived from an EMBL/GenBank/DDBJ whole genome shotgun (WGS) entry which is preliminary data.</text>
</comment>
<gene>
    <name evidence="2" type="ORF">AX660_15080</name>
</gene>
<dbReference type="STRING" id="1799789.AX660_15080"/>
<feature type="transmembrane region" description="Helical" evidence="1">
    <location>
        <begin position="113"/>
        <end position="136"/>
    </location>
</feature>
<reference evidence="3" key="1">
    <citation type="submission" date="2016-02" db="EMBL/GenBank/DDBJ databases">
        <authorList>
            <person name="Schultz-Johansen M."/>
            <person name="Glaring M.A."/>
            <person name="Bech P.K."/>
            <person name="Stougaard P."/>
        </authorList>
    </citation>
    <scope>NUCLEOTIDE SEQUENCE [LARGE SCALE GENOMIC DNA]</scope>
    <source>
        <strain evidence="3">S66</strain>
    </source>
</reference>
<evidence type="ECO:0000313" key="2">
    <source>
        <dbReference type="EMBL" id="KXI28423.1"/>
    </source>
</evidence>
<evidence type="ECO:0000313" key="3">
    <source>
        <dbReference type="Proteomes" id="UP000070299"/>
    </source>
</evidence>